<name>A0A2S6HBF8_9FIRM</name>
<feature type="domain" description="PTS EIIA type-1" evidence="7">
    <location>
        <begin position="33"/>
        <end position="137"/>
    </location>
</feature>
<dbReference type="EMBL" id="PTJA01000022">
    <property type="protein sequence ID" value="PPK74751.1"/>
    <property type="molecule type" value="Genomic_DNA"/>
</dbReference>
<dbReference type="FunFam" id="2.70.70.10:FF:000001">
    <property type="entry name" value="PTS system glucose-specific IIA component"/>
    <property type="match status" value="1"/>
</dbReference>
<protein>
    <submittedName>
        <fullName evidence="8">Glucose-specific phosphotransferase system IIA component</fullName>
    </submittedName>
</protein>
<evidence type="ECO:0000313" key="8">
    <source>
        <dbReference type="EMBL" id="PPK74751.1"/>
    </source>
</evidence>
<dbReference type="PROSITE" id="PS00371">
    <property type="entry name" value="PTS_EIIA_TYPE_1_HIS"/>
    <property type="match status" value="1"/>
</dbReference>
<keyword evidence="2" id="KW-0813">Transport</keyword>
<dbReference type="GO" id="GO:0009401">
    <property type="term" value="P:phosphoenolpyruvate-dependent sugar phosphotransferase system"/>
    <property type="evidence" value="ECO:0007669"/>
    <property type="project" value="UniProtKB-KW"/>
</dbReference>
<keyword evidence="3" id="KW-0762">Sugar transport</keyword>
<evidence type="ECO:0000256" key="6">
    <source>
        <dbReference type="ARBA" id="ARBA00022777"/>
    </source>
</evidence>
<reference evidence="8 9" key="1">
    <citation type="submission" date="2018-02" db="EMBL/GenBank/DDBJ databases">
        <title>Genomic Encyclopedia of Archaeal and Bacterial Type Strains, Phase II (KMG-II): from individual species to whole genera.</title>
        <authorList>
            <person name="Goeker M."/>
        </authorList>
    </citation>
    <scope>NUCLEOTIDE SEQUENCE [LARGE SCALE GENOMIC DNA]</scope>
    <source>
        <strain evidence="8 9">DSM 3808</strain>
    </source>
</reference>
<dbReference type="PANTHER" id="PTHR45008:SF1">
    <property type="entry name" value="PTS SYSTEM GLUCOSE-SPECIFIC EIIA COMPONENT"/>
    <property type="match status" value="1"/>
</dbReference>
<organism evidence="8 9">
    <name type="scientific">Lacrimispora xylanisolvens</name>
    <dbReference type="NCBI Taxonomy" id="384636"/>
    <lineage>
        <taxon>Bacteria</taxon>
        <taxon>Bacillati</taxon>
        <taxon>Bacillota</taxon>
        <taxon>Clostridia</taxon>
        <taxon>Lachnospirales</taxon>
        <taxon>Lachnospiraceae</taxon>
        <taxon>Lacrimispora</taxon>
    </lineage>
</organism>
<keyword evidence="6" id="KW-0418">Kinase</keyword>
<sequence length="162" mass="17501">MGLFDKIGQRFSSRKIVYMPITGKVISLSEINDGVFSEGILGKGVGIIPEEGIVYAPFDGEVILIADTKHAIGLKSTQGVELIIHVGMDTVEMNGKGFSQQVKVGDSIKCGQQIMTFSLEEISKSGYVSTTAVIVTNSDQFKTVEVLLEGDQEKQKELLSLS</sequence>
<evidence type="ECO:0000256" key="4">
    <source>
        <dbReference type="ARBA" id="ARBA00022679"/>
    </source>
</evidence>
<dbReference type="PROSITE" id="PS51093">
    <property type="entry name" value="PTS_EIIA_TYPE_1"/>
    <property type="match status" value="1"/>
</dbReference>
<keyword evidence="9" id="KW-1185">Reference proteome</keyword>
<proteinExistence type="predicted"/>
<dbReference type="InterPro" id="IPR050890">
    <property type="entry name" value="PTS_EIIA_component"/>
</dbReference>
<comment type="caution">
    <text evidence="8">The sequence shown here is derived from an EMBL/GenBank/DDBJ whole genome shotgun (WGS) entry which is preliminary data.</text>
</comment>
<evidence type="ECO:0000256" key="3">
    <source>
        <dbReference type="ARBA" id="ARBA00022597"/>
    </source>
</evidence>
<dbReference type="Proteomes" id="UP000237749">
    <property type="component" value="Unassembled WGS sequence"/>
</dbReference>
<dbReference type="NCBIfam" id="TIGR00830">
    <property type="entry name" value="PTBA"/>
    <property type="match status" value="1"/>
</dbReference>
<dbReference type="Pfam" id="PF00358">
    <property type="entry name" value="PTS_EIIA_1"/>
    <property type="match status" value="1"/>
</dbReference>
<dbReference type="PANTHER" id="PTHR45008">
    <property type="entry name" value="PTS SYSTEM GLUCOSE-SPECIFIC EIIA COMPONENT"/>
    <property type="match status" value="1"/>
</dbReference>
<dbReference type="InterPro" id="IPR001127">
    <property type="entry name" value="PTS_EIIA_1_perm"/>
</dbReference>
<keyword evidence="5" id="KW-0598">Phosphotransferase system</keyword>
<keyword evidence="4 8" id="KW-0808">Transferase</keyword>
<dbReference type="GO" id="GO:0005737">
    <property type="term" value="C:cytoplasm"/>
    <property type="evidence" value="ECO:0007669"/>
    <property type="project" value="UniProtKB-SubCell"/>
</dbReference>
<evidence type="ECO:0000256" key="5">
    <source>
        <dbReference type="ARBA" id="ARBA00022683"/>
    </source>
</evidence>
<dbReference type="RefSeq" id="WP_104439817.1">
    <property type="nucleotide sequence ID" value="NZ_PTJA01000022.1"/>
</dbReference>
<dbReference type="Gene3D" id="2.70.70.10">
    <property type="entry name" value="Glucose Permease (Domain IIA)"/>
    <property type="match status" value="1"/>
</dbReference>
<evidence type="ECO:0000256" key="1">
    <source>
        <dbReference type="ARBA" id="ARBA00004496"/>
    </source>
</evidence>
<dbReference type="GO" id="GO:0016301">
    <property type="term" value="F:kinase activity"/>
    <property type="evidence" value="ECO:0007669"/>
    <property type="project" value="UniProtKB-KW"/>
</dbReference>
<evidence type="ECO:0000259" key="7">
    <source>
        <dbReference type="PROSITE" id="PS51093"/>
    </source>
</evidence>
<evidence type="ECO:0000256" key="2">
    <source>
        <dbReference type="ARBA" id="ARBA00022448"/>
    </source>
</evidence>
<gene>
    <name evidence="8" type="ORF">BXY41_12239</name>
</gene>
<comment type="subcellular location">
    <subcellularLocation>
        <location evidence="1">Cytoplasm</location>
    </subcellularLocation>
</comment>
<dbReference type="AlphaFoldDB" id="A0A2S6HBF8"/>
<evidence type="ECO:0000313" key="9">
    <source>
        <dbReference type="Proteomes" id="UP000237749"/>
    </source>
</evidence>
<dbReference type="OrthoDB" id="92465at2"/>
<accession>A0A2S6HBF8</accession>
<dbReference type="SUPFAM" id="SSF51261">
    <property type="entry name" value="Duplicated hybrid motif"/>
    <property type="match status" value="1"/>
</dbReference>
<dbReference type="InterPro" id="IPR011055">
    <property type="entry name" value="Dup_hybrid_motif"/>
</dbReference>